<protein>
    <recommendedName>
        <fullName evidence="6">NADH:ubiquinone oxidoreductase intermediate-associated protein 30 domain-containing protein</fullName>
    </recommendedName>
</protein>
<dbReference type="GO" id="GO:0051082">
    <property type="term" value="F:unfolded protein binding"/>
    <property type="evidence" value="ECO:0007669"/>
    <property type="project" value="TreeGrafter"/>
</dbReference>
<comment type="subcellular location">
    <subcellularLocation>
        <location evidence="1">Mitochondrion</location>
    </subcellularLocation>
</comment>
<evidence type="ECO:0000256" key="3">
    <source>
        <dbReference type="ARBA" id="ARBA00023128"/>
    </source>
</evidence>
<dbReference type="InterPro" id="IPR013857">
    <property type="entry name" value="NADH-UbQ_OxRdtase-assoc_prot30"/>
</dbReference>
<dbReference type="InterPro" id="IPR039131">
    <property type="entry name" value="NDUFAF1"/>
</dbReference>
<keyword evidence="4" id="KW-0143">Chaperone</keyword>
<evidence type="ECO:0000256" key="5">
    <source>
        <dbReference type="SAM" id="MobiDB-lite"/>
    </source>
</evidence>
<dbReference type="GO" id="GO:0005739">
    <property type="term" value="C:mitochondrion"/>
    <property type="evidence" value="ECO:0007669"/>
    <property type="project" value="UniProtKB-SubCell"/>
</dbReference>
<comment type="similarity">
    <text evidence="2">Belongs to the CIA30 family.</text>
</comment>
<evidence type="ECO:0000256" key="1">
    <source>
        <dbReference type="ARBA" id="ARBA00004173"/>
    </source>
</evidence>
<name>A0AAF3EL56_9BILA</name>
<feature type="domain" description="NADH:ubiquinone oxidoreductase intermediate-associated protein 30" evidence="6">
    <location>
        <begin position="149"/>
        <end position="321"/>
    </location>
</feature>
<dbReference type="SUPFAM" id="SSF49785">
    <property type="entry name" value="Galactose-binding domain-like"/>
    <property type="match status" value="1"/>
</dbReference>
<feature type="region of interest" description="Disordered" evidence="5">
    <location>
        <begin position="28"/>
        <end position="47"/>
    </location>
</feature>
<evidence type="ECO:0000256" key="4">
    <source>
        <dbReference type="ARBA" id="ARBA00023186"/>
    </source>
</evidence>
<dbReference type="GO" id="GO:0032981">
    <property type="term" value="P:mitochondrial respiratory chain complex I assembly"/>
    <property type="evidence" value="ECO:0007669"/>
    <property type="project" value="TreeGrafter"/>
</dbReference>
<evidence type="ECO:0000256" key="2">
    <source>
        <dbReference type="ARBA" id="ARBA00007884"/>
    </source>
</evidence>
<dbReference type="PANTHER" id="PTHR13194:SF18">
    <property type="entry name" value="COMPLEX I INTERMEDIATE-ASSOCIATED PROTEIN 30, MITOCHONDRIAL"/>
    <property type="match status" value="1"/>
</dbReference>
<keyword evidence="7" id="KW-1185">Reference proteome</keyword>
<evidence type="ECO:0000313" key="7">
    <source>
        <dbReference type="Proteomes" id="UP000887575"/>
    </source>
</evidence>
<dbReference type="AlphaFoldDB" id="A0AAF3EL56"/>
<dbReference type="GO" id="GO:0006120">
    <property type="term" value="P:mitochondrial electron transport, NADH to ubiquinone"/>
    <property type="evidence" value="ECO:0007669"/>
    <property type="project" value="TreeGrafter"/>
</dbReference>
<evidence type="ECO:0000259" key="6">
    <source>
        <dbReference type="Pfam" id="PF08547"/>
    </source>
</evidence>
<feature type="compositionally biased region" description="Basic and acidic residues" evidence="5">
    <location>
        <begin position="30"/>
        <end position="47"/>
    </location>
</feature>
<organism evidence="7 8">
    <name type="scientific">Mesorhabditis belari</name>
    <dbReference type="NCBI Taxonomy" id="2138241"/>
    <lineage>
        <taxon>Eukaryota</taxon>
        <taxon>Metazoa</taxon>
        <taxon>Ecdysozoa</taxon>
        <taxon>Nematoda</taxon>
        <taxon>Chromadorea</taxon>
        <taxon>Rhabditida</taxon>
        <taxon>Rhabditina</taxon>
        <taxon>Rhabditomorpha</taxon>
        <taxon>Rhabditoidea</taxon>
        <taxon>Rhabditidae</taxon>
        <taxon>Mesorhabditinae</taxon>
        <taxon>Mesorhabditis</taxon>
    </lineage>
</organism>
<proteinExistence type="inferred from homology"/>
<dbReference type="InterPro" id="IPR008979">
    <property type="entry name" value="Galactose-bd-like_sf"/>
</dbReference>
<dbReference type="PANTHER" id="PTHR13194">
    <property type="entry name" value="COMPLEX I INTERMEDIATE-ASSOCIATED PROTEIN 30"/>
    <property type="match status" value="1"/>
</dbReference>
<dbReference type="Pfam" id="PF08547">
    <property type="entry name" value="CIA30"/>
    <property type="match status" value="1"/>
</dbReference>
<reference evidence="8" key="1">
    <citation type="submission" date="2024-02" db="UniProtKB">
        <authorList>
            <consortium name="WormBaseParasite"/>
        </authorList>
    </citation>
    <scope>IDENTIFICATION</scope>
</reference>
<evidence type="ECO:0000313" key="8">
    <source>
        <dbReference type="WBParaSite" id="MBELARI_LOCUS14701"/>
    </source>
</evidence>
<sequence>MLKYSSRLIYKTLPSVSSSASISLSAARKASNEREQEYSVPTRDNKGKDLEKTQVKVAIEKPKQRAIFDSQTRDVPINLNFPNPRGRDDWDPETTLKEFVDEAPGVLKTHTKMLAGEIKDTILSADVEHPEIMEDIGHVRHNEARVEYRFNNEEALKLWRTGCDSDYSEGFSKVNWQLSDHETAIFSGNINTSLLKDGKVERAGWASIKLEDKKAFMRKKYFKRWRNFTHLLVKCRGDGRSYKVMLHAPQTIDITWGDSWSFPLHTHGGPYWQYEKIPFSKFFHTVAGRIQDKQIPAFISDVSSVGIVLMDRMDGRFQLELDYIGVWNDWTHTEKFAYETYVIPMFNTHTF</sequence>
<keyword evidence="3" id="KW-0496">Mitochondrion</keyword>
<dbReference type="WBParaSite" id="MBELARI_LOCUS14701">
    <property type="protein sequence ID" value="MBELARI_LOCUS14701"/>
    <property type="gene ID" value="MBELARI_LOCUS14701"/>
</dbReference>
<dbReference type="Proteomes" id="UP000887575">
    <property type="component" value="Unassembled WGS sequence"/>
</dbReference>
<accession>A0AAF3EL56</accession>